<evidence type="ECO:0000313" key="1">
    <source>
        <dbReference type="EMBL" id="ASF47000.1"/>
    </source>
</evidence>
<sequence>MPKYAQLTDLPDDAALTVDEAHLSRADIYIDGELVKRSISPADITLPQPLLTELAVLMASRMAAIEQSVGSDTTSPLIAKAREYQRTIDGLLSSLTREAVGLAYPTTESQVFFEIGRA</sequence>
<proteinExistence type="predicted"/>
<reference evidence="1 2" key="1">
    <citation type="submission" date="2017-06" db="EMBL/GenBank/DDBJ databases">
        <title>Genome Sequencing of the methanotroph Methylovulum psychrotolerants str. HV10-M2 isolated from a high-altitude environment.</title>
        <authorList>
            <person name="Mateos-Rivera A."/>
        </authorList>
    </citation>
    <scope>NUCLEOTIDE SEQUENCE [LARGE SCALE GENOMIC DNA]</scope>
    <source>
        <strain evidence="1 2">HV10_M2</strain>
    </source>
</reference>
<evidence type="ECO:0000313" key="2">
    <source>
        <dbReference type="Proteomes" id="UP000197019"/>
    </source>
</evidence>
<organism evidence="1 2">
    <name type="scientific">Methylovulum psychrotolerans</name>
    <dbReference type="NCBI Taxonomy" id="1704499"/>
    <lineage>
        <taxon>Bacteria</taxon>
        <taxon>Pseudomonadati</taxon>
        <taxon>Pseudomonadota</taxon>
        <taxon>Gammaproteobacteria</taxon>
        <taxon>Methylococcales</taxon>
        <taxon>Methylococcaceae</taxon>
        <taxon>Methylovulum</taxon>
    </lineage>
</organism>
<dbReference type="Proteomes" id="UP000197019">
    <property type="component" value="Chromosome"/>
</dbReference>
<keyword evidence="2" id="KW-1185">Reference proteome</keyword>
<accession>A0A1Z4C0F8</accession>
<name>A0A1Z4C0F8_9GAMM</name>
<dbReference type="RefSeq" id="WP_088619872.1">
    <property type="nucleotide sequence ID" value="NZ_CP022129.1"/>
</dbReference>
<dbReference type="AlphaFoldDB" id="A0A1Z4C0F8"/>
<gene>
    <name evidence="1" type="ORF">CEK71_13475</name>
</gene>
<dbReference type="EMBL" id="CP022129">
    <property type="protein sequence ID" value="ASF47000.1"/>
    <property type="molecule type" value="Genomic_DNA"/>
</dbReference>
<dbReference type="KEGG" id="mpsy:CEK71_13475"/>
<protein>
    <submittedName>
        <fullName evidence="1">Uncharacterized protein</fullName>
    </submittedName>
</protein>